<dbReference type="Proteomes" id="UP001057702">
    <property type="component" value="Unassembled WGS sequence"/>
</dbReference>
<evidence type="ECO:0000313" key="4">
    <source>
        <dbReference type="Proteomes" id="UP001057702"/>
    </source>
</evidence>
<protein>
    <submittedName>
        <fullName evidence="3">DUF3558 domain-containing protein</fullName>
    </submittedName>
</protein>
<keyword evidence="4" id="KW-1185">Reference proteome</keyword>
<feature type="chain" id="PRO_5046506382" evidence="2">
    <location>
        <begin position="24"/>
        <end position="232"/>
    </location>
</feature>
<evidence type="ECO:0000256" key="2">
    <source>
        <dbReference type="SAM" id="SignalP"/>
    </source>
</evidence>
<keyword evidence="2" id="KW-0732">Signal</keyword>
<evidence type="ECO:0000313" key="3">
    <source>
        <dbReference type="EMBL" id="MCQ4081210.1"/>
    </source>
</evidence>
<evidence type="ECO:0000256" key="1">
    <source>
        <dbReference type="SAM" id="MobiDB-lite"/>
    </source>
</evidence>
<gene>
    <name evidence="3" type="ORF">NGB36_11515</name>
</gene>
<feature type="region of interest" description="Disordered" evidence="1">
    <location>
        <begin position="71"/>
        <end position="98"/>
    </location>
</feature>
<reference evidence="3" key="1">
    <citation type="submission" date="2022-06" db="EMBL/GenBank/DDBJ databases">
        <title>Draft genome sequence of Streptomyces sp. RB6PN25 isolated from peat swamp forest in Thailand.</title>
        <authorList>
            <person name="Duangmal K."/>
            <person name="Klaysubun C."/>
        </authorList>
    </citation>
    <scope>NUCLEOTIDE SEQUENCE</scope>
    <source>
        <strain evidence="3">RB6PN25</strain>
    </source>
</reference>
<organism evidence="3 4">
    <name type="scientific">Streptomyces humicola</name>
    <dbReference type="NCBI Taxonomy" id="2953240"/>
    <lineage>
        <taxon>Bacteria</taxon>
        <taxon>Bacillati</taxon>
        <taxon>Actinomycetota</taxon>
        <taxon>Actinomycetes</taxon>
        <taxon>Kitasatosporales</taxon>
        <taxon>Streptomycetaceae</taxon>
        <taxon>Streptomyces</taxon>
    </lineage>
</organism>
<comment type="caution">
    <text evidence="3">The sequence shown here is derived from an EMBL/GenBank/DDBJ whole genome shotgun (WGS) entry which is preliminary data.</text>
</comment>
<accession>A0ABT1PU41</accession>
<feature type="region of interest" description="Disordered" evidence="1">
    <location>
        <begin position="30"/>
        <end position="50"/>
    </location>
</feature>
<dbReference type="RefSeq" id="WP_255920127.1">
    <property type="nucleotide sequence ID" value="NZ_JANFNG010000007.1"/>
</dbReference>
<name>A0ABT1PU41_9ACTN</name>
<proteinExistence type="predicted"/>
<sequence>MHRQAPRLALLLASATVPVMLVAGCSSGSGSSNGAQSGSGGAAASSSADASPSLAPAKYAKVPDPCKAINQNTVKSMVPSVKDAGGQPVASEDANDRGGCSWTGLDGYQYRYLDDSFQRFDSAPGGGSAEEQAASALQTAVQNAAKAAGAKTTQASGVGDEATLITWDANKSNTDYHYATVVARTSNVIVTVDFSGAGLEGDNKPKADQMNTDAQQAAKDAIASVQATVAGK</sequence>
<feature type="signal peptide" evidence="2">
    <location>
        <begin position="1"/>
        <end position="23"/>
    </location>
</feature>
<dbReference type="EMBL" id="JANFNG010000007">
    <property type="protein sequence ID" value="MCQ4081210.1"/>
    <property type="molecule type" value="Genomic_DNA"/>
</dbReference>
<dbReference type="PROSITE" id="PS51257">
    <property type="entry name" value="PROKAR_LIPOPROTEIN"/>
    <property type="match status" value="1"/>
</dbReference>